<dbReference type="InterPro" id="IPR052187">
    <property type="entry name" value="MFSD1"/>
</dbReference>
<evidence type="ECO:0008006" key="11">
    <source>
        <dbReference type="Google" id="ProtNLM"/>
    </source>
</evidence>
<evidence type="ECO:0000256" key="1">
    <source>
        <dbReference type="ARBA" id="ARBA00004155"/>
    </source>
</evidence>
<keyword evidence="5 8" id="KW-1133">Transmembrane helix</keyword>
<sequence length="110" mass="12591">MDPSSKGFQICLLIVLCLMLFGNYWNYDTPTGIESQLEADFDITKEQYLALYAVYNYPSIIMPFVFGMLGDRIGPAPAAAISAGVNFSRYILTHTHTHTHIYIYIYIYIY</sequence>
<evidence type="ECO:0000313" key="10">
    <source>
        <dbReference type="Proteomes" id="UP000265618"/>
    </source>
</evidence>
<keyword evidence="4 8" id="KW-0812">Transmembrane</keyword>
<comment type="caution">
    <text evidence="9">The sequence shown here is derived from an EMBL/GenBank/DDBJ whole genome shotgun (WGS) entry which is preliminary data.</text>
</comment>
<evidence type="ECO:0000256" key="3">
    <source>
        <dbReference type="ARBA" id="ARBA00022448"/>
    </source>
</evidence>
<keyword evidence="6 8" id="KW-0472">Membrane</keyword>
<reference evidence="9 10" key="1">
    <citation type="journal article" date="2018" name="PLoS ONE">
        <title>The draft genome of Kipferlia bialata reveals reductive genome evolution in fornicate parasites.</title>
        <authorList>
            <person name="Tanifuji G."/>
            <person name="Takabayashi S."/>
            <person name="Kume K."/>
            <person name="Takagi M."/>
            <person name="Nakayama T."/>
            <person name="Kamikawa R."/>
            <person name="Inagaki Y."/>
            <person name="Hashimoto T."/>
        </authorList>
    </citation>
    <scope>NUCLEOTIDE SEQUENCE [LARGE SCALE GENOMIC DNA]</scope>
    <source>
        <strain evidence="9">NY0173</strain>
    </source>
</reference>
<dbReference type="EMBL" id="BDIP01003855">
    <property type="protein sequence ID" value="GIQ88200.1"/>
    <property type="molecule type" value="Genomic_DNA"/>
</dbReference>
<organism evidence="9 10">
    <name type="scientific">Kipferlia bialata</name>
    <dbReference type="NCBI Taxonomy" id="797122"/>
    <lineage>
        <taxon>Eukaryota</taxon>
        <taxon>Metamonada</taxon>
        <taxon>Carpediemonas-like organisms</taxon>
        <taxon>Kipferlia</taxon>
    </lineage>
</organism>
<accession>A0A9K3GMX2</accession>
<dbReference type="InterPro" id="IPR036259">
    <property type="entry name" value="MFS_trans_sf"/>
</dbReference>
<feature type="transmembrane region" description="Helical" evidence="8">
    <location>
        <begin position="47"/>
        <end position="69"/>
    </location>
</feature>
<proteinExistence type="inferred from homology"/>
<gene>
    <name evidence="9" type="ORF">KIPB_010397</name>
</gene>
<dbReference type="PANTHER" id="PTHR23512">
    <property type="entry name" value="MAJOR FACILITATOR SUPERFAMILY DOMAIN-CONTAINING PROTEIN 1"/>
    <property type="match status" value="1"/>
</dbReference>
<name>A0A9K3GMX2_9EUKA</name>
<evidence type="ECO:0000256" key="2">
    <source>
        <dbReference type="ARBA" id="ARBA00008335"/>
    </source>
</evidence>
<keyword evidence="7" id="KW-0458">Lysosome</keyword>
<evidence type="ECO:0000256" key="5">
    <source>
        <dbReference type="ARBA" id="ARBA00022989"/>
    </source>
</evidence>
<comment type="similarity">
    <text evidence="2">Belongs to the major facilitator superfamily.</text>
</comment>
<dbReference type="SUPFAM" id="SSF103473">
    <property type="entry name" value="MFS general substrate transporter"/>
    <property type="match status" value="1"/>
</dbReference>
<evidence type="ECO:0000256" key="8">
    <source>
        <dbReference type="SAM" id="Phobius"/>
    </source>
</evidence>
<dbReference type="GO" id="GO:0005765">
    <property type="term" value="C:lysosomal membrane"/>
    <property type="evidence" value="ECO:0007669"/>
    <property type="project" value="UniProtKB-SubCell"/>
</dbReference>
<evidence type="ECO:0000256" key="6">
    <source>
        <dbReference type="ARBA" id="ARBA00023136"/>
    </source>
</evidence>
<evidence type="ECO:0000256" key="4">
    <source>
        <dbReference type="ARBA" id="ARBA00022692"/>
    </source>
</evidence>
<dbReference type="OrthoDB" id="424834at2759"/>
<protein>
    <recommendedName>
        <fullName evidence="11">Major facilitator superfamily (MFS) profile domain-containing protein</fullName>
    </recommendedName>
</protein>
<dbReference type="Gene3D" id="1.20.1250.20">
    <property type="entry name" value="MFS general substrate transporter like domains"/>
    <property type="match status" value="1"/>
</dbReference>
<comment type="subcellular location">
    <subcellularLocation>
        <location evidence="1">Lysosome membrane</location>
        <topology evidence="1">Multi-pass membrane protein</topology>
    </subcellularLocation>
</comment>
<feature type="non-terminal residue" evidence="9">
    <location>
        <position position="1"/>
    </location>
</feature>
<keyword evidence="3" id="KW-0813">Transport</keyword>
<dbReference type="PANTHER" id="PTHR23512:SF3">
    <property type="entry name" value="MAJOR FACILITATOR SUPERFAMILY DOMAIN-CONTAINING PROTEIN 1"/>
    <property type="match status" value="1"/>
</dbReference>
<evidence type="ECO:0000313" key="9">
    <source>
        <dbReference type="EMBL" id="GIQ88200.1"/>
    </source>
</evidence>
<dbReference type="AlphaFoldDB" id="A0A9K3GMX2"/>
<dbReference type="Proteomes" id="UP000265618">
    <property type="component" value="Unassembled WGS sequence"/>
</dbReference>
<feature type="transmembrane region" description="Helical" evidence="8">
    <location>
        <begin position="7"/>
        <end position="27"/>
    </location>
</feature>
<evidence type="ECO:0000256" key="7">
    <source>
        <dbReference type="ARBA" id="ARBA00023228"/>
    </source>
</evidence>
<keyword evidence="10" id="KW-1185">Reference proteome</keyword>